<protein>
    <submittedName>
        <fullName evidence="2">Uncharacterized protein</fullName>
    </submittedName>
</protein>
<dbReference type="AlphaFoldDB" id="A0ABD0K7Z9"/>
<feature type="region of interest" description="Disordered" evidence="1">
    <location>
        <begin position="107"/>
        <end position="151"/>
    </location>
</feature>
<evidence type="ECO:0000256" key="1">
    <source>
        <dbReference type="SAM" id="MobiDB-lite"/>
    </source>
</evidence>
<dbReference type="EMBL" id="JACVVK020000230">
    <property type="protein sequence ID" value="KAK7483207.1"/>
    <property type="molecule type" value="Genomic_DNA"/>
</dbReference>
<evidence type="ECO:0000313" key="3">
    <source>
        <dbReference type="Proteomes" id="UP001519460"/>
    </source>
</evidence>
<dbReference type="Proteomes" id="UP001519460">
    <property type="component" value="Unassembled WGS sequence"/>
</dbReference>
<accession>A0ABD0K7Z9</accession>
<feature type="non-terminal residue" evidence="2">
    <location>
        <position position="185"/>
    </location>
</feature>
<evidence type="ECO:0000313" key="2">
    <source>
        <dbReference type="EMBL" id="KAK7483207.1"/>
    </source>
</evidence>
<proteinExistence type="predicted"/>
<reference evidence="2 3" key="1">
    <citation type="journal article" date="2023" name="Sci. Data">
        <title>Genome assembly of the Korean intertidal mud-creeper Batillaria attramentaria.</title>
        <authorList>
            <person name="Patra A.K."/>
            <person name="Ho P.T."/>
            <person name="Jun S."/>
            <person name="Lee S.J."/>
            <person name="Kim Y."/>
            <person name="Won Y.J."/>
        </authorList>
    </citation>
    <scope>NUCLEOTIDE SEQUENCE [LARGE SCALE GENOMIC DNA]</scope>
    <source>
        <strain evidence="2">Wonlab-2016</strain>
    </source>
</reference>
<keyword evidence="3" id="KW-1185">Reference proteome</keyword>
<gene>
    <name evidence="2" type="ORF">BaRGS_00025500</name>
</gene>
<organism evidence="2 3">
    <name type="scientific">Batillaria attramentaria</name>
    <dbReference type="NCBI Taxonomy" id="370345"/>
    <lineage>
        <taxon>Eukaryota</taxon>
        <taxon>Metazoa</taxon>
        <taxon>Spiralia</taxon>
        <taxon>Lophotrochozoa</taxon>
        <taxon>Mollusca</taxon>
        <taxon>Gastropoda</taxon>
        <taxon>Caenogastropoda</taxon>
        <taxon>Sorbeoconcha</taxon>
        <taxon>Cerithioidea</taxon>
        <taxon>Batillariidae</taxon>
        <taxon>Batillaria</taxon>
    </lineage>
</organism>
<sequence length="185" mass="20955">MDHEAAFDPPHTYFLLSLGHLNHHLHPPFPLHAHPPPALSSSSFQVGDPECWEFYWDFINGIKPGLGQVSFCLHHPPETRIFHHGRRIRDKVSSDDSLRRKLAMVNPRRTPSPCRPDHFTKSPPEGSLDRAVSDQRPISRGGGDSESRGRHVLTGSTWRLEVKGPRYETQTMGHCMTGSRQFLKG</sequence>
<comment type="caution">
    <text evidence="2">The sequence shown here is derived from an EMBL/GenBank/DDBJ whole genome shotgun (WGS) entry which is preliminary data.</text>
</comment>
<name>A0ABD0K7Z9_9CAEN</name>